<evidence type="ECO:0000256" key="3">
    <source>
        <dbReference type="ARBA" id="ARBA00022692"/>
    </source>
</evidence>
<evidence type="ECO:0000256" key="4">
    <source>
        <dbReference type="ARBA" id="ARBA00022723"/>
    </source>
</evidence>
<dbReference type="Gene3D" id="3.10.120.10">
    <property type="entry name" value="Cytochrome b5-like heme/steroid binding domain"/>
    <property type="match status" value="1"/>
</dbReference>
<sequence length="208" mass="23322">MTGEGVNLKETGERLRGCHSLVHLYTKLPPSKAWEVISSWVVMTTCVHTAPVLVPSCSCRESEQVPPVYTRSEVRQHCHVASCWIIVDDEVYDVTKFLLQHPGGEDLILEHAGLDASSAFWDKGHSSDAHHLLREYYIGKIKDVSVGAVFTAHLRYLPVYCLLFVENLVLLCARHKQRSVSETGVPDVLSTVRFDDKPDNSKEYSAIC</sequence>
<dbReference type="PROSITE" id="PS50255">
    <property type="entry name" value="CYTOCHROME_B5_2"/>
    <property type="match status" value="1"/>
</dbReference>
<keyword evidence="5" id="KW-0408">Iron</keyword>
<dbReference type="InterPro" id="IPR036400">
    <property type="entry name" value="Cyt_B5-like_heme/steroid_sf"/>
</dbReference>
<evidence type="ECO:0000256" key="2">
    <source>
        <dbReference type="ARBA" id="ARBA00022617"/>
    </source>
</evidence>
<evidence type="ECO:0000256" key="1">
    <source>
        <dbReference type="ARBA" id="ARBA00004370"/>
    </source>
</evidence>
<dbReference type="GO" id="GO:0016020">
    <property type="term" value="C:membrane"/>
    <property type="evidence" value="ECO:0007669"/>
    <property type="project" value="UniProtKB-SubCell"/>
</dbReference>
<keyword evidence="3" id="KW-0812">Transmembrane</keyword>
<dbReference type="EMBL" id="PZQS01000012">
    <property type="protein sequence ID" value="PVD20844.1"/>
    <property type="molecule type" value="Genomic_DNA"/>
</dbReference>
<keyword evidence="10" id="KW-1185">Reference proteome</keyword>
<feature type="domain" description="Cytochrome b5 heme-binding" evidence="8">
    <location>
        <begin position="66"/>
        <end position="142"/>
    </location>
</feature>
<dbReference type="Pfam" id="PF00173">
    <property type="entry name" value="Cyt-b5"/>
    <property type="match status" value="1"/>
</dbReference>
<dbReference type="GO" id="GO:0020037">
    <property type="term" value="F:heme binding"/>
    <property type="evidence" value="ECO:0007669"/>
    <property type="project" value="TreeGrafter"/>
</dbReference>
<evidence type="ECO:0000313" key="10">
    <source>
        <dbReference type="Proteomes" id="UP000245119"/>
    </source>
</evidence>
<dbReference type="InterPro" id="IPR050668">
    <property type="entry name" value="Cytochrome_b5"/>
</dbReference>
<dbReference type="SMART" id="SM01117">
    <property type="entry name" value="Cyt-b5"/>
    <property type="match status" value="1"/>
</dbReference>
<reference evidence="9 10" key="1">
    <citation type="submission" date="2018-04" db="EMBL/GenBank/DDBJ databases">
        <title>The genome of golden apple snail Pomacea canaliculata provides insight into stress tolerance and invasive adaptation.</title>
        <authorList>
            <person name="Liu C."/>
            <person name="Liu B."/>
            <person name="Ren Y."/>
            <person name="Zhang Y."/>
            <person name="Wang H."/>
            <person name="Li S."/>
            <person name="Jiang F."/>
            <person name="Yin L."/>
            <person name="Zhang G."/>
            <person name="Qian W."/>
            <person name="Fan W."/>
        </authorList>
    </citation>
    <scope>NUCLEOTIDE SEQUENCE [LARGE SCALE GENOMIC DNA]</scope>
    <source>
        <strain evidence="9">SZHN2017</strain>
        <tissue evidence="9">Muscle</tissue>
    </source>
</reference>
<dbReference type="InterPro" id="IPR001199">
    <property type="entry name" value="Cyt_B5-like_heme/steroid-bd"/>
</dbReference>
<keyword evidence="4" id="KW-0479">Metal-binding</keyword>
<dbReference type="FunFam" id="3.10.120.10:FF:000002">
    <property type="entry name" value="Cytochrome b5 type B"/>
    <property type="match status" value="1"/>
</dbReference>
<dbReference type="PANTHER" id="PTHR19359">
    <property type="entry name" value="CYTOCHROME B5"/>
    <property type="match status" value="1"/>
</dbReference>
<dbReference type="AlphaFoldDB" id="A0A2T7NI50"/>
<protein>
    <recommendedName>
        <fullName evidence="8">Cytochrome b5 heme-binding domain-containing protein</fullName>
    </recommendedName>
</protein>
<accession>A0A2T7NI50</accession>
<comment type="caution">
    <text evidence="9">The sequence shown here is derived from an EMBL/GenBank/DDBJ whole genome shotgun (WGS) entry which is preliminary data.</text>
</comment>
<evidence type="ECO:0000259" key="8">
    <source>
        <dbReference type="PROSITE" id="PS50255"/>
    </source>
</evidence>
<dbReference type="STRING" id="400727.A0A2T7NI50"/>
<keyword evidence="6" id="KW-0472">Membrane</keyword>
<comment type="similarity">
    <text evidence="7">Belongs to the cytochrome b5 family.</text>
</comment>
<dbReference type="PRINTS" id="PR00363">
    <property type="entry name" value="CYTOCHROMEB5"/>
</dbReference>
<dbReference type="GO" id="GO:0046872">
    <property type="term" value="F:metal ion binding"/>
    <property type="evidence" value="ECO:0007669"/>
    <property type="project" value="UniProtKB-KW"/>
</dbReference>
<gene>
    <name evidence="9" type="ORF">C0Q70_19005</name>
</gene>
<proteinExistence type="inferred from homology"/>
<evidence type="ECO:0000313" key="9">
    <source>
        <dbReference type="EMBL" id="PVD20844.1"/>
    </source>
</evidence>
<dbReference type="OrthoDB" id="260519at2759"/>
<name>A0A2T7NI50_POMCA</name>
<dbReference type="SUPFAM" id="SSF55856">
    <property type="entry name" value="Cytochrome b5-like heme/steroid binding domain"/>
    <property type="match status" value="1"/>
</dbReference>
<evidence type="ECO:0000256" key="7">
    <source>
        <dbReference type="ARBA" id="ARBA00038168"/>
    </source>
</evidence>
<dbReference type="Proteomes" id="UP000245119">
    <property type="component" value="Linkage Group LG12"/>
</dbReference>
<keyword evidence="2" id="KW-0349">Heme</keyword>
<evidence type="ECO:0000256" key="5">
    <source>
        <dbReference type="ARBA" id="ARBA00023004"/>
    </source>
</evidence>
<comment type="subcellular location">
    <subcellularLocation>
        <location evidence="1">Membrane</location>
    </subcellularLocation>
</comment>
<evidence type="ECO:0000256" key="6">
    <source>
        <dbReference type="ARBA" id="ARBA00023136"/>
    </source>
</evidence>
<organism evidence="9 10">
    <name type="scientific">Pomacea canaliculata</name>
    <name type="common">Golden apple snail</name>
    <dbReference type="NCBI Taxonomy" id="400727"/>
    <lineage>
        <taxon>Eukaryota</taxon>
        <taxon>Metazoa</taxon>
        <taxon>Spiralia</taxon>
        <taxon>Lophotrochozoa</taxon>
        <taxon>Mollusca</taxon>
        <taxon>Gastropoda</taxon>
        <taxon>Caenogastropoda</taxon>
        <taxon>Architaenioglossa</taxon>
        <taxon>Ampullarioidea</taxon>
        <taxon>Ampullariidae</taxon>
        <taxon>Pomacea</taxon>
    </lineage>
</organism>